<evidence type="ECO:0000256" key="2">
    <source>
        <dbReference type="ARBA" id="ARBA00005001"/>
    </source>
</evidence>
<accession>A0ABQ1J1V5</accession>
<evidence type="ECO:0000313" key="7">
    <source>
        <dbReference type="EMBL" id="GGB57569.1"/>
    </source>
</evidence>
<sequence length="408" mass="45558">MFADEVRINLIDEDGIRAFNYDAGQFSFEDLPLDDETRRTLGFSGFRLQAPFNTGGKFDEVISFRGASFFRALGAGSVYGASARGISVGTASPDGEEFPFFREYWIEKAKPGDRTVPIYALLDGKSVTGAFMFEVSPGPTTRVYVSATIFPRRRLENVGVVPLTSMYYFSPHDVTKVSSDYRPAVHDSQGLSFRLSNGEWVWRPLTNPTELQVSVLAQDVPRGFGLMQRLRSFDAYADIEADYHLRPSVWVEPGKGWERGQLTLVEIPTTNEYNDNIVVFWRPGTPWKAGEGHSLSYTLHWGLQTPAIADVVPVKQSRAGRTPGMKRHLFVIDFESADPALMSDMEASVSTSAGTVSNVIIRREPEAGLTRLSFELDAENAQSAELRALIMRGGRPLTETWIYRWSLP</sequence>
<dbReference type="Proteomes" id="UP000628854">
    <property type="component" value="Unassembled WGS sequence"/>
</dbReference>
<evidence type="ECO:0000313" key="8">
    <source>
        <dbReference type="Proteomes" id="UP000628854"/>
    </source>
</evidence>
<name>A0ABQ1J1V5_9PROT</name>
<dbReference type="EMBL" id="BMKF01000001">
    <property type="protein sequence ID" value="GGB57569.1"/>
    <property type="molecule type" value="Genomic_DNA"/>
</dbReference>
<keyword evidence="8" id="KW-1185">Reference proteome</keyword>
<dbReference type="InterPro" id="IPR013783">
    <property type="entry name" value="Ig-like_fold"/>
</dbReference>
<dbReference type="InterPro" id="IPR014756">
    <property type="entry name" value="Ig_E-set"/>
</dbReference>
<proteinExistence type="inferred from homology"/>
<comment type="similarity">
    <text evidence="3">Belongs to the OpgD/OpgG family.</text>
</comment>
<dbReference type="InterPro" id="IPR007444">
    <property type="entry name" value="Glucan_biosyn_MdoG_C"/>
</dbReference>
<dbReference type="Gene3D" id="2.70.98.10">
    <property type="match status" value="1"/>
</dbReference>
<evidence type="ECO:0000256" key="5">
    <source>
        <dbReference type="ARBA" id="ARBA00022764"/>
    </source>
</evidence>
<protein>
    <recommendedName>
        <fullName evidence="4">Glucans biosynthesis protein G</fullName>
    </recommendedName>
</protein>
<evidence type="ECO:0000256" key="4">
    <source>
        <dbReference type="ARBA" id="ARBA00015376"/>
    </source>
</evidence>
<dbReference type="Gene3D" id="2.60.40.10">
    <property type="entry name" value="Immunoglobulins"/>
    <property type="match status" value="1"/>
</dbReference>
<dbReference type="Pfam" id="PF04349">
    <property type="entry name" value="MdoG"/>
    <property type="match status" value="1"/>
</dbReference>
<evidence type="ECO:0000256" key="3">
    <source>
        <dbReference type="ARBA" id="ARBA00009284"/>
    </source>
</evidence>
<dbReference type="InterPro" id="IPR014438">
    <property type="entry name" value="Glucan_biosyn_MdoG/MdoD"/>
</dbReference>
<dbReference type="PANTHER" id="PTHR30504">
    <property type="entry name" value="GLUCANS BIOSYNTHESIS PROTEIN"/>
    <property type="match status" value="1"/>
</dbReference>
<dbReference type="PANTHER" id="PTHR30504:SF4">
    <property type="entry name" value="GLUCANS BIOSYNTHESIS PROTEIN G"/>
    <property type="match status" value="1"/>
</dbReference>
<comment type="caution">
    <text evidence="7">The sequence shown here is derived from an EMBL/GenBank/DDBJ whole genome shotgun (WGS) entry which is preliminary data.</text>
</comment>
<keyword evidence="5" id="KW-0574">Periplasm</keyword>
<dbReference type="SUPFAM" id="SSF81296">
    <property type="entry name" value="E set domains"/>
    <property type="match status" value="1"/>
</dbReference>
<evidence type="ECO:0000256" key="1">
    <source>
        <dbReference type="ARBA" id="ARBA00004418"/>
    </source>
</evidence>
<dbReference type="InterPro" id="IPR014718">
    <property type="entry name" value="GH-type_carb-bd"/>
</dbReference>
<evidence type="ECO:0000259" key="6">
    <source>
        <dbReference type="Pfam" id="PF04349"/>
    </source>
</evidence>
<dbReference type="InterPro" id="IPR011013">
    <property type="entry name" value="Gal_mutarotase_sf_dom"/>
</dbReference>
<comment type="pathway">
    <text evidence="2">Glycan metabolism; osmoregulated periplasmic glucan (OPG) biosynthesis.</text>
</comment>
<reference evidence="8" key="1">
    <citation type="journal article" date="2019" name="Int. J. Syst. Evol. Microbiol.">
        <title>The Global Catalogue of Microorganisms (GCM) 10K type strain sequencing project: providing services to taxonomists for standard genome sequencing and annotation.</title>
        <authorList>
            <consortium name="The Broad Institute Genomics Platform"/>
            <consortium name="The Broad Institute Genome Sequencing Center for Infectious Disease"/>
            <person name="Wu L."/>
            <person name="Ma J."/>
        </authorList>
    </citation>
    <scope>NUCLEOTIDE SEQUENCE [LARGE SCALE GENOMIC DNA]</scope>
    <source>
        <strain evidence="8">CGMCC 1.15928</strain>
    </source>
</reference>
<organism evidence="7 8">
    <name type="scientific">Henriciella pelagia</name>
    <dbReference type="NCBI Taxonomy" id="1977912"/>
    <lineage>
        <taxon>Bacteria</taxon>
        <taxon>Pseudomonadati</taxon>
        <taxon>Pseudomonadota</taxon>
        <taxon>Alphaproteobacteria</taxon>
        <taxon>Hyphomonadales</taxon>
        <taxon>Hyphomonadaceae</taxon>
        <taxon>Henriciella</taxon>
    </lineage>
</organism>
<dbReference type="SUPFAM" id="SSF74650">
    <property type="entry name" value="Galactose mutarotase-like"/>
    <property type="match status" value="1"/>
</dbReference>
<feature type="domain" description="Glucan biosynthesis periplasmic MdoG C-terminal" evidence="6">
    <location>
        <begin position="1"/>
        <end position="405"/>
    </location>
</feature>
<gene>
    <name evidence="7" type="ORF">GCM10011503_02440</name>
</gene>
<comment type="subcellular location">
    <subcellularLocation>
        <location evidence="1">Periplasm</location>
    </subcellularLocation>
</comment>